<dbReference type="OrthoDB" id="9814487at2"/>
<dbReference type="Gene3D" id="2.60.40.790">
    <property type="match status" value="1"/>
</dbReference>
<evidence type="ECO:0000313" key="5">
    <source>
        <dbReference type="Proteomes" id="UP000245533"/>
    </source>
</evidence>
<dbReference type="CDD" id="cd06464">
    <property type="entry name" value="ACD_sHsps-like"/>
    <property type="match status" value="1"/>
</dbReference>
<comment type="caution">
    <text evidence="4">The sequence shown here is derived from an EMBL/GenBank/DDBJ whole genome shotgun (WGS) entry which is preliminary data.</text>
</comment>
<dbReference type="SUPFAM" id="SSF49764">
    <property type="entry name" value="HSP20-like chaperones"/>
    <property type="match status" value="1"/>
</dbReference>
<accession>A0A316TNJ0</accession>
<dbReference type="InterPro" id="IPR031107">
    <property type="entry name" value="Small_HSP"/>
</dbReference>
<dbReference type="RefSeq" id="WP_109647904.1">
    <property type="nucleotide sequence ID" value="NZ_QGGB01000010.1"/>
</dbReference>
<proteinExistence type="inferred from homology"/>
<evidence type="ECO:0000259" key="3">
    <source>
        <dbReference type="PROSITE" id="PS01031"/>
    </source>
</evidence>
<dbReference type="AlphaFoldDB" id="A0A316TNJ0"/>
<evidence type="ECO:0000313" key="4">
    <source>
        <dbReference type="EMBL" id="PWN05348.1"/>
    </source>
</evidence>
<dbReference type="PROSITE" id="PS01031">
    <property type="entry name" value="SHSP"/>
    <property type="match status" value="1"/>
</dbReference>
<gene>
    <name evidence="4" type="ORF">DDZ15_14875</name>
</gene>
<reference evidence="4 5" key="1">
    <citation type="submission" date="2018-05" db="EMBL/GenBank/DDBJ databases">
        <title>Rhodohalobacter halophilus gen. nov., sp. nov., a moderately halophilic member of the family Balneolaceae.</title>
        <authorList>
            <person name="Liu Z.-W."/>
        </authorList>
    </citation>
    <scope>NUCLEOTIDE SEQUENCE [LARGE SCALE GENOMIC DNA]</scope>
    <source>
        <strain evidence="4 5">8A47</strain>
    </source>
</reference>
<dbReference type="Pfam" id="PF00011">
    <property type="entry name" value="HSP20"/>
    <property type="match status" value="1"/>
</dbReference>
<dbReference type="InterPro" id="IPR002068">
    <property type="entry name" value="A-crystallin/Hsp20_dom"/>
</dbReference>
<dbReference type="InterPro" id="IPR008978">
    <property type="entry name" value="HSP20-like_chaperone"/>
</dbReference>
<name>A0A316TNJ0_9BACT</name>
<protein>
    <submittedName>
        <fullName evidence="4">Heat-shock protein Hsp20</fullName>
    </submittedName>
</protein>
<organism evidence="4 5">
    <name type="scientific">Rhodohalobacter mucosus</name>
    <dbReference type="NCBI Taxonomy" id="2079485"/>
    <lineage>
        <taxon>Bacteria</taxon>
        <taxon>Pseudomonadati</taxon>
        <taxon>Balneolota</taxon>
        <taxon>Balneolia</taxon>
        <taxon>Balneolales</taxon>
        <taxon>Balneolaceae</taxon>
        <taxon>Rhodohalobacter</taxon>
    </lineage>
</organism>
<feature type="domain" description="SHSP" evidence="3">
    <location>
        <begin position="32"/>
        <end position="142"/>
    </location>
</feature>
<dbReference type="PANTHER" id="PTHR11527">
    <property type="entry name" value="HEAT-SHOCK PROTEIN 20 FAMILY MEMBER"/>
    <property type="match status" value="1"/>
</dbReference>
<dbReference type="Proteomes" id="UP000245533">
    <property type="component" value="Unassembled WGS sequence"/>
</dbReference>
<evidence type="ECO:0000256" key="1">
    <source>
        <dbReference type="PROSITE-ProRule" id="PRU00285"/>
    </source>
</evidence>
<dbReference type="EMBL" id="QGGB01000010">
    <property type="protein sequence ID" value="PWN05348.1"/>
    <property type="molecule type" value="Genomic_DNA"/>
</dbReference>
<comment type="similarity">
    <text evidence="1 2">Belongs to the small heat shock protein (HSP20) family.</text>
</comment>
<sequence length="142" mass="16206">MALIRYSQPQTDPFGKRFSDIIDEFFNDAVATRQAGFSPRIDISENEKQFLIDVALPGVNKDDIDVNLENGRLTISGERKFESEDEGKQYHRVESHYGSFTRTFQLPDNVDDNSVSAAYKDGILEISIDKSEEKLKKQIKVK</sequence>
<keyword evidence="5" id="KW-1185">Reference proteome</keyword>
<evidence type="ECO:0000256" key="2">
    <source>
        <dbReference type="RuleBase" id="RU003616"/>
    </source>
</evidence>